<evidence type="ECO:0000259" key="2">
    <source>
        <dbReference type="Pfam" id="PF23247"/>
    </source>
</evidence>
<dbReference type="Proteomes" id="UP000636709">
    <property type="component" value="Unassembled WGS sequence"/>
</dbReference>
<feature type="domain" description="Disease resistance protein At4g27190-like leucine-rich repeats" evidence="2">
    <location>
        <begin position="757"/>
        <end position="863"/>
    </location>
</feature>
<dbReference type="EMBL" id="JACEFO010002347">
    <property type="protein sequence ID" value="KAF8664808.1"/>
    <property type="molecule type" value="Genomic_DNA"/>
</dbReference>
<dbReference type="InterPro" id="IPR050905">
    <property type="entry name" value="Plant_NBS-LRR"/>
</dbReference>
<proteinExistence type="predicted"/>
<dbReference type="Gene3D" id="3.80.10.10">
    <property type="entry name" value="Ribonuclease Inhibitor"/>
    <property type="match status" value="2"/>
</dbReference>
<dbReference type="OrthoDB" id="614998at2759"/>
<protein>
    <recommendedName>
        <fullName evidence="2">Disease resistance protein At4g27190-like leucine-rich repeats domain-containing protein</fullName>
    </recommendedName>
</protein>
<sequence length="923" mass="105113">MQDFNANGIRSAVGFLTLYLKNTNSPATIFFNGWAGLGASAVLKSIAQHPPPLLVKEFGKIIHIDCSRWKSRRELQRAIVEELELPKWVNDAFDRRDREEDFSGRDESSRTEIEDISGVILGTLIQFKFLLIFHNGSDDMVDLVSCGVPPPEFFGAKVLWTYRGRLRLGSKFRGKLPNSHHSLSCSSYKSDTWKVILAEEASEIAQECCMYLLSLNHQGGNIIDYKWATHASNYWVCDGIVAGGHDSQAWEIAHALHQETWLEDYSSNTLPDFGDELDAPPNRWIRFLGLESCMDHQQGREDNNSQAMEVFQRLWVLDVCNTDWELPFPQEPKEKTATEIKEVHIKKGKIWHNNLAWKKLLNLRKLCIVDPTCSWETGKKNEFKDMVNLEHLELLRNSIQVLPSMSGAISLKTLILDGCVLLEHVGPEGLPPSLESFSFDSGSDATRISNISLAGCVHLKTFLLNGAFPGLEELDLSGTSVIKVDLSSKVVQVNRLNKVILMGCKQLRALLWSQEGRQLKVLRIDPHGRNKHTKLPYSDSPLCAQHRNYDGYVIACDARMIQSLLHDVNLITNSIYLHLHNAPPSTSKSKRQSSSSDKDFIPKPLCYSNDPSLEGIPSNDGGEIPWPPPSDRHVEISEGISLTDVEGENEIMAIHTMIVRQVHSLHVHDNSCMLAVNPKSASGGLDINNIEGLFGLRWCRVERCPKLQMVFMPHTVVAYYFFPNMESIWASHLPMATCIWSKGFLSEGLKLHPLPQLQSIHIHNCPRLKFVLPLSPMLELPNLETLHITHCGDLRQVFPWDEVREPRIKEIIGQAGTLKKLFQKLKHIYLHDLPSLHEICEERMWAPMLESIEVRGCWALRRLPAVGFPFLGRRKCIARIDRDCWEKLHWDGIHVAHHPYLYQTRFSSRYYRKQRLHRGTVLR</sequence>
<organism evidence="3 4">
    <name type="scientific">Digitaria exilis</name>
    <dbReference type="NCBI Taxonomy" id="1010633"/>
    <lineage>
        <taxon>Eukaryota</taxon>
        <taxon>Viridiplantae</taxon>
        <taxon>Streptophyta</taxon>
        <taxon>Embryophyta</taxon>
        <taxon>Tracheophyta</taxon>
        <taxon>Spermatophyta</taxon>
        <taxon>Magnoliopsida</taxon>
        <taxon>Liliopsida</taxon>
        <taxon>Poales</taxon>
        <taxon>Poaceae</taxon>
        <taxon>PACMAD clade</taxon>
        <taxon>Panicoideae</taxon>
        <taxon>Panicodae</taxon>
        <taxon>Paniceae</taxon>
        <taxon>Anthephorinae</taxon>
        <taxon>Digitaria</taxon>
    </lineage>
</organism>
<keyword evidence="4" id="KW-1185">Reference proteome</keyword>
<name>A0A835AL30_9POAL</name>
<reference evidence="3" key="1">
    <citation type="submission" date="2020-07" db="EMBL/GenBank/DDBJ databases">
        <title>Genome sequence and genetic diversity analysis of an under-domesticated orphan crop, white fonio (Digitaria exilis).</title>
        <authorList>
            <person name="Bennetzen J.L."/>
            <person name="Chen S."/>
            <person name="Ma X."/>
            <person name="Wang X."/>
            <person name="Yssel A.E.J."/>
            <person name="Chaluvadi S.R."/>
            <person name="Johnson M."/>
            <person name="Gangashetty P."/>
            <person name="Hamidou F."/>
            <person name="Sanogo M.D."/>
            <person name="Zwaenepoel A."/>
            <person name="Wallace J."/>
            <person name="Van De Peer Y."/>
            <person name="Van Deynze A."/>
        </authorList>
    </citation>
    <scope>NUCLEOTIDE SEQUENCE</scope>
    <source>
        <tissue evidence="3">Leaves</tissue>
    </source>
</reference>
<dbReference type="InterPro" id="IPR057135">
    <property type="entry name" value="At4g27190-like_LRR"/>
</dbReference>
<dbReference type="AlphaFoldDB" id="A0A835AL30"/>
<dbReference type="Pfam" id="PF23247">
    <property type="entry name" value="LRR_RPS2"/>
    <property type="match status" value="1"/>
</dbReference>
<gene>
    <name evidence="3" type="ORF">HU200_054534</name>
</gene>
<evidence type="ECO:0000313" key="4">
    <source>
        <dbReference type="Proteomes" id="UP000636709"/>
    </source>
</evidence>
<accession>A0A835AL30</accession>
<feature type="region of interest" description="Disordered" evidence="1">
    <location>
        <begin position="582"/>
        <end position="604"/>
    </location>
</feature>
<dbReference type="PANTHER" id="PTHR33463">
    <property type="entry name" value="NB-ARC DOMAIN-CONTAINING PROTEIN-RELATED"/>
    <property type="match status" value="1"/>
</dbReference>
<evidence type="ECO:0000256" key="1">
    <source>
        <dbReference type="SAM" id="MobiDB-lite"/>
    </source>
</evidence>
<comment type="caution">
    <text evidence="3">The sequence shown here is derived from an EMBL/GenBank/DDBJ whole genome shotgun (WGS) entry which is preliminary data.</text>
</comment>
<dbReference type="InterPro" id="IPR032675">
    <property type="entry name" value="LRR_dom_sf"/>
</dbReference>
<dbReference type="PANTHER" id="PTHR33463:SF200">
    <property type="entry name" value="NB-ARC DOMAIN-CONTAINING PROTEIN"/>
    <property type="match status" value="1"/>
</dbReference>
<evidence type="ECO:0000313" key="3">
    <source>
        <dbReference type="EMBL" id="KAF8664808.1"/>
    </source>
</evidence>
<dbReference type="SUPFAM" id="SSF52058">
    <property type="entry name" value="L domain-like"/>
    <property type="match status" value="1"/>
</dbReference>